<feature type="domain" description="NACHT" evidence="3">
    <location>
        <begin position="184"/>
        <end position="340"/>
    </location>
</feature>
<dbReference type="RefSeq" id="WP_344092302.1">
    <property type="nucleotide sequence ID" value="NZ_BAAAHB010000043.1"/>
</dbReference>
<gene>
    <name evidence="4" type="ORF">GCM10009544_38640</name>
</gene>
<accession>A0ABN1AC94</accession>
<dbReference type="Pfam" id="PF05729">
    <property type="entry name" value="NACHT"/>
    <property type="match status" value="1"/>
</dbReference>
<dbReference type="InterPro" id="IPR007111">
    <property type="entry name" value="NACHT_NTPase"/>
</dbReference>
<keyword evidence="2" id="KW-0812">Transmembrane</keyword>
<protein>
    <recommendedName>
        <fullName evidence="3">NACHT domain-containing protein</fullName>
    </recommendedName>
</protein>
<keyword evidence="2" id="KW-1133">Transmembrane helix</keyword>
<dbReference type="Proteomes" id="UP001499895">
    <property type="component" value="Unassembled WGS sequence"/>
</dbReference>
<keyword evidence="5" id="KW-1185">Reference proteome</keyword>
<evidence type="ECO:0000256" key="1">
    <source>
        <dbReference type="SAM" id="MobiDB-lite"/>
    </source>
</evidence>
<feature type="transmembrane region" description="Helical" evidence="2">
    <location>
        <begin position="110"/>
        <end position="136"/>
    </location>
</feature>
<dbReference type="InterPro" id="IPR027417">
    <property type="entry name" value="P-loop_NTPase"/>
</dbReference>
<evidence type="ECO:0000313" key="5">
    <source>
        <dbReference type="Proteomes" id="UP001499895"/>
    </source>
</evidence>
<organism evidence="4 5">
    <name type="scientific">Streptomyces stramineus</name>
    <dbReference type="NCBI Taxonomy" id="173861"/>
    <lineage>
        <taxon>Bacteria</taxon>
        <taxon>Bacillati</taxon>
        <taxon>Actinomycetota</taxon>
        <taxon>Actinomycetes</taxon>
        <taxon>Kitasatosporales</taxon>
        <taxon>Streptomycetaceae</taxon>
        <taxon>Streptomyces</taxon>
    </lineage>
</organism>
<feature type="region of interest" description="Disordered" evidence="1">
    <location>
        <begin position="1037"/>
        <end position="1058"/>
    </location>
</feature>
<name>A0ABN1AC94_9ACTN</name>
<reference evidence="4 5" key="1">
    <citation type="journal article" date="2019" name="Int. J. Syst. Evol. Microbiol.">
        <title>The Global Catalogue of Microorganisms (GCM) 10K type strain sequencing project: providing services to taxonomists for standard genome sequencing and annotation.</title>
        <authorList>
            <consortium name="The Broad Institute Genomics Platform"/>
            <consortium name="The Broad Institute Genome Sequencing Center for Infectious Disease"/>
            <person name="Wu L."/>
            <person name="Ma J."/>
        </authorList>
    </citation>
    <scope>NUCLEOTIDE SEQUENCE [LARGE SCALE GENOMIC DNA]</scope>
    <source>
        <strain evidence="4 5">JCM 10649</strain>
    </source>
</reference>
<dbReference type="Gene3D" id="3.40.50.300">
    <property type="entry name" value="P-loop containing nucleotide triphosphate hydrolases"/>
    <property type="match status" value="1"/>
</dbReference>
<keyword evidence="2" id="KW-0472">Membrane</keyword>
<comment type="caution">
    <text evidence="4">The sequence shown here is derived from an EMBL/GenBank/DDBJ whole genome shotgun (WGS) entry which is preliminary data.</text>
</comment>
<proteinExistence type="predicted"/>
<evidence type="ECO:0000259" key="3">
    <source>
        <dbReference type="Pfam" id="PF05729"/>
    </source>
</evidence>
<feature type="transmembrane region" description="Helical" evidence="2">
    <location>
        <begin position="184"/>
        <end position="207"/>
    </location>
</feature>
<dbReference type="SUPFAM" id="SSF52540">
    <property type="entry name" value="P-loop containing nucleoside triphosphate hydrolases"/>
    <property type="match status" value="1"/>
</dbReference>
<evidence type="ECO:0000256" key="2">
    <source>
        <dbReference type="SAM" id="Phobius"/>
    </source>
</evidence>
<evidence type="ECO:0000313" key="4">
    <source>
        <dbReference type="EMBL" id="GAA0472909.1"/>
    </source>
</evidence>
<sequence length="1140" mass="128095">MNYLIRHPQGKVAPRRTPLLVRPRRCLSRGAEAVRRFLRRALVRMAARDKVAPARHWWMKWSPIVLVQRLSWVAVVVLLAWVGTASYAVVSGEKSAVERWCQDSGSGCAVTYGFLAPFLSLGLATLVFLVLPYVSVRRPLTRAARKDPCSIVPTAGPTLAHVVGRKEMCLVIARALRDRRTRRPYLLVGGVGTGKTSVLVELTQMLAKKGAVPVPIRLRDVDLNGSGLDFRELGMKRFRDEVDRDVLSGRQSERVWRQLCMDDRAVVIADGLEETFADDDKQKERDILIRRAIQRAEQQKLPLVIASRPHAPLEHTRAAVVDLEPLSEEAALEYLEKGHPDLDGHRMDWIVETAAVSESPLYLQIARQLREYHLLEHLTGTKGWAELDTRSADRAGLRWRLLDTWREALVAGRIHDEIALAREQREVVVEVLSALAGIGLLRDRLEVRLDELTGPDGAGAAEPVTGVRDRLWEKLCGLGAAETDDRRRRALLSLCATQGEQLGLVESRGERVRFPHSIVQAYLGARYLDVAGYEPLTRALEEPGRELLIALVLNSRAALGSRPDADAKAGQVAVVRKLLDAAGTRKDAKALDMYAAAFEIDSATGAAEHERIARTLHQRWEEIRGSDRRTLEGAKARLVRRFGEALRAVDAAKCRSGDAACGRTPAYEWFFEIAAVEPSYPLRLAIAQEIGAGGDSAFDVLRVMFPLPQKDSPEGDDPWEQYERAFREQSRAEQRTREIFLGLRPDNEQTRAQYGKCVKEGAERRSRIWRRFVMRAWLVPMMVASVGDKHRDQAKERLRLWLGHLEPEHSPSHRADLSLSLEIALAQGFKSAANRRRRHPQTNDAAREFLVAQAENMLSHARFWYSQMTLIHALCLWELPDRLATDPDDVPGAARPAPRTDPTRAVRRWLALAGSKQDPRALHPGDRTRKGDRLHPFVAEAAALAVLALESGHPEHFIWIDEIGAMNNIGSSPADPGAYRKHNLWIPPSVGWSTLHPRAQQLLADVLLVLNLTERDGRPAELEARLERADRTVLPPCLTKDRGPLRPRRTVGTSESSPPGSACLRDCPFELCPYPAMGEQPRAELREAFCRQQQALLRGYRCLNPLSWLRRKRAPWQGMTTAELRQFWEDMAVRSRTPTC</sequence>
<feature type="transmembrane region" description="Helical" evidence="2">
    <location>
        <begin position="70"/>
        <end position="90"/>
    </location>
</feature>
<dbReference type="EMBL" id="BAAAHB010000043">
    <property type="protein sequence ID" value="GAA0472909.1"/>
    <property type="molecule type" value="Genomic_DNA"/>
</dbReference>